<evidence type="ECO:0000256" key="10">
    <source>
        <dbReference type="ARBA" id="ARBA00023204"/>
    </source>
</evidence>
<dbReference type="InterPro" id="IPR046804">
    <property type="entry name" value="DNA-PKcs_N"/>
</dbReference>
<dbReference type="Pfam" id="PF19704">
    <property type="entry name" value="DNAPKcs_CC5"/>
    <property type="match status" value="2"/>
</dbReference>
<dbReference type="GO" id="GO:0005634">
    <property type="term" value="C:nucleus"/>
    <property type="evidence" value="ECO:0007669"/>
    <property type="project" value="UniProtKB-SubCell"/>
</dbReference>
<dbReference type="InterPro" id="IPR000403">
    <property type="entry name" value="PI3/4_kinase_cat_dom"/>
</dbReference>
<keyword evidence="8" id="KW-0418">Kinase</keyword>
<dbReference type="GO" id="GO:0004677">
    <property type="term" value="F:DNA-dependent protein kinase activity"/>
    <property type="evidence" value="ECO:0007669"/>
    <property type="project" value="InterPro"/>
</dbReference>
<evidence type="ECO:0000259" key="14">
    <source>
        <dbReference type="PROSITE" id="PS51190"/>
    </source>
</evidence>
<reference evidence="15" key="1">
    <citation type="submission" date="2025-08" db="UniProtKB">
        <authorList>
            <consortium name="RefSeq"/>
        </authorList>
    </citation>
    <scope>IDENTIFICATION</scope>
    <source>
        <tissue evidence="15">Whole insect</tissue>
    </source>
</reference>
<dbReference type="InterPro" id="IPR018936">
    <property type="entry name" value="PI3/4_kinase_CS"/>
</dbReference>
<dbReference type="Pfam" id="PF08163">
    <property type="entry name" value="DNAPKcs_CC3"/>
    <property type="match status" value="1"/>
</dbReference>
<dbReference type="PROSITE" id="PS00915">
    <property type="entry name" value="PI3_4_KINASE_1"/>
    <property type="match status" value="1"/>
</dbReference>
<dbReference type="PROSITE" id="PS51190">
    <property type="entry name" value="FATC"/>
    <property type="match status" value="1"/>
</dbReference>
<dbReference type="InterPro" id="IPR037706">
    <property type="entry name" value="DNA-PK_dom"/>
</dbReference>
<dbReference type="SMART" id="SM00146">
    <property type="entry name" value="PI3Kc"/>
    <property type="match status" value="1"/>
</dbReference>
<dbReference type="InterPro" id="IPR045581">
    <property type="entry name" value="DNAPKcs_CC5"/>
</dbReference>
<dbReference type="PANTHER" id="PTHR11139">
    <property type="entry name" value="ATAXIA TELANGIECTASIA MUTATED ATM -RELATED"/>
    <property type="match status" value="1"/>
</dbReference>
<proteinExistence type="inferred from homology"/>
<dbReference type="OrthoDB" id="431717at2759"/>
<dbReference type="GO" id="GO:0006303">
    <property type="term" value="P:double-strand break repair via nonhomologous end joining"/>
    <property type="evidence" value="ECO:0007669"/>
    <property type="project" value="InterPro"/>
</dbReference>
<feature type="domain" description="FAT" evidence="13">
    <location>
        <begin position="2637"/>
        <end position="3248"/>
    </location>
</feature>
<dbReference type="SMART" id="SM01343">
    <property type="entry name" value="FATC"/>
    <property type="match status" value="1"/>
</dbReference>
<evidence type="ECO:0000256" key="11">
    <source>
        <dbReference type="ARBA" id="ARBA00023242"/>
    </source>
</evidence>
<dbReference type="Pfam" id="PF20502">
    <property type="entry name" value="DNAPKcs_CC1-2"/>
    <property type="match status" value="1"/>
</dbReference>
<accession>A0A6P7EYA5</accession>
<dbReference type="EC" id="2.7.11.1" evidence="3"/>
<evidence type="ECO:0000256" key="3">
    <source>
        <dbReference type="ARBA" id="ARBA00012513"/>
    </source>
</evidence>
<dbReference type="Pfam" id="PF20500">
    <property type="entry name" value="DNA-PKcs_N"/>
    <property type="match status" value="1"/>
</dbReference>
<gene>
    <name evidence="15" type="primary">LOC114324552</name>
</gene>
<dbReference type="GO" id="GO:0000723">
    <property type="term" value="P:telomere maintenance"/>
    <property type="evidence" value="ECO:0007669"/>
    <property type="project" value="TreeGrafter"/>
</dbReference>
<keyword evidence="4" id="KW-0723">Serine/threonine-protein kinase</keyword>
<sequence length="3820" mass="442325">MEFEPRNFFPTLFKNLNDKSKCSESHKMLEVFNRNLIEEQIDSALIDACMPHFFHTKNSLLKFIDEASKIKDFKKACELAVVIIYTVLNNFYNRVQEKDIFALYKVACRIFKSKDTDSSIKVKIFNSVMLSLEKDNGEYDATVLPMYKELLDAVLFSSRLRKTGDQVRGKELELLGYMMYKFPYIADDNTKMKIKECMMFNFDKECPLILRKVSHNVVQGIFTGFMYYLESAPFNLEKTEDKKAVTYMYKILKHLVVLKDRTKTGNRAAMKFLGANTFLFKEELVKEHQFWHEKLLLWLACGAEEQKVGLTTLKAIYQSISKSAEDCNDATCVPIIQYFLNYCKTVLNTKEASTLEKRLSVFCLRVFSQSFHKHLNPPEVKDLFLFIMQVFEKTFVQDYKEDDDEWDYLPDYIQTIANFMRFKQFAASEFFCLQKGAISMIKSFHRLPILQHYIVTDALLLTIFYLKNTQYFDTFIENIVYQGVVWCCSHQHTSFEAFSEDSTQKIITVKNYYPLWTNILKLYSYKHYDKYEFYMQDRKYVLERIIQELVKTLMILVNKLNVSVKLKDEDSALTDLEKIYQLEERNDYSIFLNVVDFYKFIFDNVGADHVKNSICKMVDHLVAKCLKHPLNSGFYKLLSYCLKISRQLSLFDGSSDSQDVINCKETLMTFLPVLLHKMVEFKDDLLISSLQVLLETPVSIITHTLPLCVTPFVNVFEVGRSYLPLAEMGVETLEHWQKTLPVEDFEQFLGKIISSLDSFLRSKSLKGYSSQPVQKRRKTMQALKKRKVLEETEPELVKLQRKILSFIGRQSFKTCQNFVFSDSTFVQNLIGGQSSHLKVSLPYDIQLDVYLDTFLPRIIDLALYSSDRKTRITSCELLQACAMVFLGRAKQMSTAGLEELNDMLKTIATPLLLLSCDIDQVVRQIFQPLFLQIVHWYTSPKARGQHTSIIIDTLLEGITHPTNSNLKDFSGKCLSEFVKWTIKHENLDPTPSIKVLIKNMRFFSSHPDPIKKLGAALIFNSTYRELREEERIVNVFWLEILHIFVLSLDAVLDHEETTTVVQLKRSLAHLQRVIMEKPGIFRKEDKKRRVPNDLGTGVLTDVSIWLLNQTGSRSIHCREACMGLFVNMAPLSNTNKINLHEFIVEHLDTTVANLYDVKVVKFSSLSEQSYCDCANFLNYLRNLLCCVDGYKFIVKNNLETVNFDEGVFSETQEFLEKLQTADLSTCLSLIARKSWTFTTLDKDMFLTLKSACILSILKLYNAIIHNEPLCRKSNSIWTKEFYKLVAYLVLTPQELGLVNLINTEYTEILVILLNTLPSKLPKASVADLKSTLMDIIQNYSYSSIDPEKNMSLKQRNLLKGVVLLHSTTIGQNMQLTPHANNLVETYFKNFGQKASDGTIFINHLQDTTLSYTVGLLKFVLTENNSAKKLIDPVHSDLYVQSVDMGKKLPFGLYFFNTFAEAVIPAVVRDFETFLKLSLDKKDIKLTVDIIMHVLRNVIKDKQYKQSFNEIANCLLTFWSRFAEYFSVSKENITLGMEFLTLFVQICDSGSSDMQDWLVDCMMRENGVDCIEIFELLAKITRSDVSEEQSSSLKTLLMLLNEKIASQSSNQEIVTNSFNKLLTFFPVVKSPIIFEHLTEIYVKIPPSVDINTLLRKFMYQLDTGVHPLFLAHIYTMVLKKPQHWYKIAKDILPVVFQICNIDSFDQFFVNNIKNMLAILEGNNLEESIVIFILVEILFLRVAIGTEERNDCAICAASEEPKLLGKLLSFTFKAFKVTDTQEDILRRYKCHAYNATASIISNSLKKEVFYKKLFKREGDNNEDILWHAIINTSINYDFPKNFDSLPTQKKILVNIRDELRKSRHNADNMSKSLHYIESQRLFNSSLSEDVTKFDFTNSVLRSESAGMKKMQENRRFQVELFLDATEINEHECMGTVCSVIQHMFDTGVCQMPFDDEENIALPEWMKWLRSMLLSDTTHKNVKIFLVKVIDNMIHIFNRYAKFFLEPLIKFIVDLCAGSTINYFVTDMLVIISKWASMIPNLSNQEAVLASKLLEFLIKNLERDRQDVFKYNIELLKLITEAWKKHLRVPTQVIENLFSTKETAEIGIYVSSVLLVNGLEPWERGEEHRFLELMLKPLKSSERRIYRACAETLGPMLNVLKAEEYVERVSDFLKNMWPIDKYVACLEGIAIKYPLIVDTYHVVRIISTLNQTKTDDRIICLKILLKRLDVSLDILDQVTDFQIINWNEHIDDSNLDIQILSLELIKRSLTHFVTYPDFEKVLTALARNIYHPNAVFRSCLFDVAIAMFNTNSDHTDTCKGILILGLVDPDIDNQKKIFDFWEANGVLPQKIIDRFSFLLSELYKSKIEDKLLGLSSYFLVNMLATSEKYDAMIFEHPLEDCNFEDYDLETNWKLQHPSVVPMFAETLDVNTLGSTTFSGDKDIFALRQTQSTFQFAPTQSFHDQQLSTYTSLQSTLGIDLDTNFKNPNTVNISQKYRVNRRRFLKNTSKISYMMANYETQKKITTDKKRKEAAIEREKKVTIYRSYRKGDFPDVQISLSALLKPLQALALHDSEMSKILFLEIFKGLANKIENNQRFLSSVSDSIKNIFQSSVSFNRYLFAALLDILLKNKEKMVFDPKLISYVAQESGLASTGALLIEEYLISGVGDDMPSTSKRKFREDDWETVSWIKLAELYKELEEWDTVRAIFLEKMDCKRDLQKAITYESKHFYKDAADLYKKLISSDESHNRRDFYYDAYFKCFANLGQWETIPNAVATVVGTEDTWKSLWEDEWSQQKLLPWYITSHVKNQLFTQETDEEFLTNLNSCLSDAKSEEYLNNHFSEELCMLWLCEKDLQTAKHYLRISEKNFLEDWQVLNPMFQSQRFQKLLKLQNIVEISDFIEIFKSIDDIDGVLKTLKNRWSSIPIEASPSLILSETKSLYRKQFITNILDKLSTVSGFNTRPYKKELCKLKVAMDIDLITTASESGNFHMTKKYLVFYENKEHPKLNVAKGVLWLQKSKMIQNTVGLLDEKLKYHTEAVKTFRDNLKRPEDESIKLTTNNKLFDVLIEMSELMSRNTSLLTFCKLLSSVLSISFNTIADIETYAWNTLKCSVENCTIEEMDSEMDRNDSSDKFKKVADTYIKLAHFIRNKNDSALEGEFMLFVLRAMKLNSSEARQLFPCILMQENLATTHKELFLRETEQIPTWMFLGWIPQLLVNVDSPKLFAVSKLIQRIADSYPQAIMYPYRLSKENYNFTDDRVRKEAKILIKRLDGQLLKDEKVNNFLKALSYVSIPQNIISYNVIKIKDSGDINSIKKYIQFIQEDLFNQVYGTNNVNNMQGNMFKSIRRFENILGRMSDMPINEIKSYAITILQELRKISKTQPSLLLKDYCPWLANFSANKLNMELEIPGQYDGQKLPVPQHHVKISGFHPEVVVMSSKQKPIKVRMIGMDTKEYPFLIKFGEDIRQDQRIQQLFCLMNNILRNDTSCSNNGLDILTYQVIPLNSSLGLIQWVNDIQSLNKFVSNSLKNKSQLGALVEEYDNFLSKSVKSYKENDHFNNYGKAAAAIRKDRVVQNYNGLVMKVPSDVMRTSFWTLSTSTENYIALRNNFIKTYSVMCAAHWILGIGDRHLENSSICLQNGKVLGIDFGLSFGTATQIQPVPELVPFRLTPHIVSLMEPLKERGPFREYMIHCLKCLRANSSSLLATMNVFIQEPSIDWLEHAEAGEDCHSNTWYPLVKLEQAKRKLEGANSVDIMVEELKAGMRVQQYTDAYVKLVLGEENENLRTMFVGKVSLTVEDQVDCLIDHATDSNLLGRMWKGWCPWV</sequence>
<dbReference type="InParanoid" id="A0A6P7EYA5"/>
<keyword evidence="11" id="KW-0539">Nucleus</keyword>
<evidence type="ECO:0000256" key="5">
    <source>
        <dbReference type="ARBA" id="ARBA00022679"/>
    </source>
</evidence>
<dbReference type="SUPFAM" id="SSF48371">
    <property type="entry name" value="ARM repeat"/>
    <property type="match status" value="2"/>
</dbReference>
<dbReference type="InterPro" id="IPR011009">
    <property type="entry name" value="Kinase-like_dom_sf"/>
</dbReference>
<dbReference type="InterPro" id="IPR050517">
    <property type="entry name" value="DDR_Repair_Kinase"/>
</dbReference>
<dbReference type="SUPFAM" id="SSF56112">
    <property type="entry name" value="Protein kinase-like (PK-like)"/>
    <property type="match status" value="1"/>
</dbReference>
<evidence type="ECO:0000256" key="6">
    <source>
        <dbReference type="ARBA" id="ARBA00022741"/>
    </source>
</evidence>
<dbReference type="InterPro" id="IPR016024">
    <property type="entry name" value="ARM-type_fold"/>
</dbReference>
<dbReference type="InterPro" id="IPR036940">
    <property type="entry name" value="PI3/4_kinase_cat_sf"/>
</dbReference>
<dbReference type="PROSITE" id="PS51189">
    <property type="entry name" value="FAT"/>
    <property type="match status" value="1"/>
</dbReference>
<evidence type="ECO:0000259" key="13">
    <source>
        <dbReference type="PROSITE" id="PS51189"/>
    </source>
</evidence>
<dbReference type="Pfam" id="PF02260">
    <property type="entry name" value="FATC"/>
    <property type="match status" value="1"/>
</dbReference>
<dbReference type="KEGG" id="dvv:114324552"/>
<evidence type="ECO:0000256" key="8">
    <source>
        <dbReference type="ARBA" id="ARBA00022777"/>
    </source>
</evidence>
<dbReference type="PROSITE" id="PS50290">
    <property type="entry name" value="PI3_4_KINASE_3"/>
    <property type="match status" value="1"/>
</dbReference>
<keyword evidence="5" id="KW-0808">Transferase</keyword>
<evidence type="ECO:0000313" key="15">
    <source>
        <dbReference type="RefSeq" id="XP_028128214.1"/>
    </source>
</evidence>
<name>A0A6P7EYA5_DIAVI</name>
<dbReference type="InterPro" id="IPR014009">
    <property type="entry name" value="PIK_FAT"/>
</dbReference>
<evidence type="ECO:0000256" key="7">
    <source>
        <dbReference type="ARBA" id="ARBA00022763"/>
    </source>
</evidence>
<organism evidence="15">
    <name type="scientific">Diabrotica virgifera virgifera</name>
    <name type="common">western corn rootworm</name>
    <dbReference type="NCBI Taxonomy" id="50390"/>
    <lineage>
        <taxon>Eukaryota</taxon>
        <taxon>Metazoa</taxon>
        <taxon>Ecdysozoa</taxon>
        <taxon>Arthropoda</taxon>
        <taxon>Hexapoda</taxon>
        <taxon>Insecta</taxon>
        <taxon>Pterygota</taxon>
        <taxon>Neoptera</taxon>
        <taxon>Endopterygota</taxon>
        <taxon>Coleoptera</taxon>
        <taxon>Polyphaga</taxon>
        <taxon>Cucujiformia</taxon>
        <taxon>Chrysomeloidea</taxon>
        <taxon>Chrysomelidae</taxon>
        <taxon>Galerucinae</taxon>
        <taxon>Diabroticina</taxon>
        <taxon>Diabroticites</taxon>
        <taxon>Diabrotica</taxon>
    </lineage>
</organism>
<dbReference type="RefSeq" id="XP_028128214.1">
    <property type="nucleotide sequence ID" value="XM_028272413.1"/>
</dbReference>
<protein>
    <recommendedName>
        <fullName evidence="3">non-specific serine/threonine protein kinase</fullName>
        <ecNumber evidence="3">2.7.11.1</ecNumber>
    </recommendedName>
</protein>
<comment type="subcellular location">
    <subcellularLocation>
        <location evidence="1">Nucleus</location>
    </subcellularLocation>
</comment>
<dbReference type="GO" id="GO:0005524">
    <property type="term" value="F:ATP binding"/>
    <property type="evidence" value="ECO:0007669"/>
    <property type="project" value="UniProtKB-KW"/>
</dbReference>
<keyword evidence="6" id="KW-0547">Nucleotide-binding</keyword>
<evidence type="ECO:0000256" key="9">
    <source>
        <dbReference type="ARBA" id="ARBA00022840"/>
    </source>
</evidence>
<dbReference type="InterPro" id="IPR046803">
    <property type="entry name" value="DNAPKcs_CC1-2"/>
</dbReference>
<feature type="domain" description="FATC" evidence="14">
    <location>
        <begin position="3788"/>
        <end position="3820"/>
    </location>
</feature>
<dbReference type="Pfam" id="PF00454">
    <property type="entry name" value="PI3_PI4_kinase"/>
    <property type="match status" value="1"/>
</dbReference>
<comment type="similarity">
    <text evidence="2">Belongs to the PI3/PI4-kinase family.</text>
</comment>
<keyword evidence="10" id="KW-0234">DNA repair</keyword>
<evidence type="ECO:0000256" key="2">
    <source>
        <dbReference type="ARBA" id="ARBA00011031"/>
    </source>
</evidence>
<evidence type="ECO:0000256" key="4">
    <source>
        <dbReference type="ARBA" id="ARBA00022527"/>
    </source>
</evidence>
<keyword evidence="7" id="KW-0227">DNA damage</keyword>
<dbReference type="SMART" id="SM01344">
    <property type="entry name" value="NUC194"/>
    <property type="match status" value="1"/>
</dbReference>
<dbReference type="Gene3D" id="3.30.1010.10">
    <property type="entry name" value="Phosphatidylinositol 3-kinase Catalytic Subunit, Chain A, domain 4"/>
    <property type="match status" value="1"/>
</dbReference>
<evidence type="ECO:0000256" key="1">
    <source>
        <dbReference type="ARBA" id="ARBA00004123"/>
    </source>
</evidence>
<dbReference type="PANTHER" id="PTHR11139:SF68">
    <property type="entry name" value="DNA-DEPENDENT PROTEIN KINASE CATALYTIC SUBUNIT"/>
    <property type="match status" value="1"/>
</dbReference>
<dbReference type="CDD" id="cd05172">
    <property type="entry name" value="PIKKc_DNA-PK"/>
    <property type="match status" value="1"/>
</dbReference>
<evidence type="ECO:0000259" key="12">
    <source>
        <dbReference type="PROSITE" id="PS50290"/>
    </source>
</evidence>
<dbReference type="Gene3D" id="1.10.1070.11">
    <property type="entry name" value="Phosphatidylinositol 3-/4-kinase, catalytic domain"/>
    <property type="match status" value="1"/>
</dbReference>
<feature type="domain" description="PI3K/PI4K catalytic" evidence="12">
    <location>
        <begin position="3425"/>
        <end position="3755"/>
    </location>
</feature>
<keyword evidence="9" id="KW-0067">ATP-binding</keyword>
<dbReference type="InterPro" id="IPR012582">
    <property type="entry name" value="DNAPKcs_CC3"/>
</dbReference>
<dbReference type="InterPro" id="IPR003152">
    <property type="entry name" value="FATC_dom"/>
</dbReference>